<protein>
    <recommendedName>
        <fullName evidence="3">Integrase catalytic domain-containing protein</fullName>
    </recommendedName>
</protein>
<proteinExistence type="predicted"/>
<evidence type="ECO:0000313" key="2">
    <source>
        <dbReference type="Proteomes" id="UP000636110"/>
    </source>
</evidence>
<sequence length="27" mass="3277">MYDYNNHRPHKALGFKIPTDLFLEIRS</sequence>
<dbReference type="Proteomes" id="UP000636110">
    <property type="component" value="Unassembled WGS sequence"/>
</dbReference>
<comment type="caution">
    <text evidence="1">The sequence shown here is derived from an EMBL/GenBank/DDBJ whole genome shotgun (WGS) entry which is preliminary data.</text>
</comment>
<evidence type="ECO:0000313" key="1">
    <source>
        <dbReference type="EMBL" id="MBB2148014.1"/>
    </source>
</evidence>
<evidence type="ECO:0008006" key="3">
    <source>
        <dbReference type="Google" id="ProtNLM"/>
    </source>
</evidence>
<reference evidence="1 2" key="1">
    <citation type="submission" date="2019-11" db="EMBL/GenBank/DDBJ databases">
        <title>Description of Pedobacter sp. LMG 31462T.</title>
        <authorList>
            <person name="Carlier A."/>
            <person name="Qi S."/>
            <person name="Vandamme P."/>
        </authorList>
    </citation>
    <scope>NUCLEOTIDE SEQUENCE [LARGE SCALE GENOMIC DNA]</scope>
    <source>
        <strain evidence="1 2">LMG 31462</strain>
    </source>
</reference>
<gene>
    <name evidence="1" type="ORF">GM920_03715</name>
</gene>
<organism evidence="1 2">
    <name type="scientific">Pedobacter gandavensis</name>
    <dbReference type="NCBI Taxonomy" id="2679963"/>
    <lineage>
        <taxon>Bacteria</taxon>
        <taxon>Pseudomonadati</taxon>
        <taxon>Bacteroidota</taxon>
        <taxon>Sphingobacteriia</taxon>
        <taxon>Sphingobacteriales</taxon>
        <taxon>Sphingobacteriaceae</taxon>
        <taxon>Pedobacter</taxon>
    </lineage>
</organism>
<keyword evidence="2" id="KW-1185">Reference proteome</keyword>
<dbReference type="EMBL" id="WNXC01000001">
    <property type="protein sequence ID" value="MBB2148014.1"/>
    <property type="molecule type" value="Genomic_DNA"/>
</dbReference>
<accession>A0ABR6ERX3</accession>
<name>A0ABR6ERX3_9SPHI</name>